<dbReference type="EMBL" id="CP119321">
    <property type="protein sequence ID" value="WEK12970.1"/>
    <property type="molecule type" value="Genomic_DNA"/>
</dbReference>
<dbReference type="InterPro" id="IPR049713">
    <property type="entry name" value="Pr6Pr-like"/>
</dbReference>
<feature type="transmembrane region" description="Helical" evidence="1">
    <location>
        <begin position="41"/>
        <end position="65"/>
    </location>
</feature>
<feature type="transmembrane region" description="Helical" evidence="1">
    <location>
        <begin position="147"/>
        <end position="164"/>
    </location>
</feature>
<dbReference type="NCBIfam" id="NF038065">
    <property type="entry name" value="Pr6Pr"/>
    <property type="match status" value="1"/>
</dbReference>
<keyword evidence="1" id="KW-0812">Transmembrane</keyword>
<keyword evidence="1" id="KW-0472">Membrane</keyword>
<protein>
    <submittedName>
        <fullName evidence="2">Pr6Pr family membrane protein</fullName>
    </submittedName>
</protein>
<evidence type="ECO:0000313" key="3">
    <source>
        <dbReference type="Proteomes" id="UP001213972"/>
    </source>
</evidence>
<gene>
    <name evidence="2" type="ORF">P0Y48_10925</name>
</gene>
<evidence type="ECO:0000313" key="2">
    <source>
        <dbReference type="EMBL" id="WEK12970.1"/>
    </source>
</evidence>
<keyword evidence="1" id="KW-1133">Transmembrane helix</keyword>
<name>A0AAJ5VZY9_9MICO</name>
<organism evidence="2 3">
    <name type="scientific">Candidatus Microbacterium phytovorans</name>
    <dbReference type="NCBI Taxonomy" id="3121374"/>
    <lineage>
        <taxon>Bacteria</taxon>
        <taxon>Bacillati</taxon>
        <taxon>Actinomycetota</taxon>
        <taxon>Actinomycetes</taxon>
        <taxon>Micrococcales</taxon>
        <taxon>Microbacteriaceae</taxon>
        <taxon>Microbacterium</taxon>
    </lineage>
</organism>
<accession>A0AAJ5VZY9</accession>
<feature type="transmembrane region" description="Helical" evidence="1">
    <location>
        <begin position="77"/>
        <end position="101"/>
    </location>
</feature>
<proteinExistence type="predicted"/>
<feature type="transmembrane region" description="Helical" evidence="1">
    <location>
        <begin position="196"/>
        <end position="217"/>
    </location>
</feature>
<dbReference type="AlphaFoldDB" id="A0AAJ5VZY9"/>
<sequence>MTTWSIVRLSMALAITAAILTQLTASVTTTIELGRDMATVVANFFSFFTILSNVIAAVALGWAAAAQLRRPGPSESALGAMSLALACATTYMLITGIVYNVLLRGISLDQGSRPVPWSNEVLHLIGPLFMLVDLLLGISRRHLPRRSIWLIIAFPIVWTIYTLIRGPLVTNPASGDTWWYPYPFLNPHAPGGWPSVMAYVAAISVAFLAVGAFVVWVGNRRVREKDRVDATAEVTSHPDR</sequence>
<dbReference type="Proteomes" id="UP001213972">
    <property type="component" value="Chromosome"/>
</dbReference>
<reference evidence="2" key="1">
    <citation type="submission" date="2023-03" db="EMBL/GenBank/DDBJ databases">
        <title>Andean soil-derived lignocellulolytic bacterial consortium as a source of novel taxa and putative plastic-active enzymes.</title>
        <authorList>
            <person name="Diaz-Garcia L."/>
            <person name="Chuvochina M."/>
            <person name="Feuerriegel G."/>
            <person name="Bunk B."/>
            <person name="Sproer C."/>
            <person name="Streit W.R."/>
            <person name="Rodriguez L.M."/>
            <person name="Overmann J."/>
            <person name="Jimenez D.J."/>
        </authorList>
    </citation>
    <scope>NUCLEOTIDE SEQUENCE</scope>
    <source>
        <strain evidence="2">MAG 4610</strain>
    </source>
</reference>
<evidence type="ECO:0000256" key="1">
    <source>
        <dbReference type="SAM" id="Phobius"/>
    </source>
</evidence>